<dbReference type="GO" id="GO:0005737">
    <property type="term" value="C:cytoplasm"/>
    <property type="evidence" value="ECO:0007669"/>
    <property type="project" value="TreeGrafter"/>
</dbReference>
<organism evidence="2 3">
    <name type="scientific">Kluyveromyces dobzhanskii CBS 2104</name>
    <dbReference type="NCBI Taxonomy" id="1427455"/>
    <lineage>
        <taxon>Eukaryota</taxon>
        <taxon>Fungi</taxon>
        <taxon>Dikarya</taxon>
        <taxon>Ascomycota</taxon>
        <taxon>Saccharomycotina</taxon>
        <taxon>Saccharomycetes</taxon>
        <taxon>Saccharomycetales</taxon>
        <taxon>Saccharomycetaceae</taxon>
        <taxon>Kluyveromyces</taxon>
    </lineage>
</organism>
<accession>A0A0A8L5K3</accession>
<dbReference type="CDD" id="cd01492">
    <property type="entry name" value="Aos1_SUMO"/>
    <property type="match status" value="1"/>
</dbReference>
<protein>
    <submittedName>
        <fullName evidence="2">WGS project CCBQ000000000 data, contig 00106</fullName>
    </submittedName>
</protein>
<reference evidence="2 3" key="1">
    <citation type="submission" date="2014-03" db="EMBL/GenBank/DDBJ databases">
        <title>The genome of Kluyveromyces dobzhanskii.</title>
        <authorList>
            <person name="Nystedt B."/>
            <person name="Astrom S."/>
        </authorList>
    </citation>
    <scope>NUCLEOTIDE SEQUENCE [LARGE SCALE GENOMIC DNA]</scope>
    <source>
        <strain evidence="2 3">CBS 2104</strain>
    </source>
</reference>
<feature type="domain" description="THIF-type NAD/FAD binding fold" evidence="1">
    <location>
        <begin position="15"/>
        <end position="336"/>
    </location>
</feature>
<dbReference type="PANTHER" id="PTHR10953:SF162">
    <property type="entry name" value="SUMO-ACTIVATING ENZYME SUBUNIT 1"/>
    <property type="match status" value="1"/>
</dbReference>
<dbReference type="GO" id="GO:0019948">
    <property type="term" value="F:SUMO activating enzyme activity"/>
    <property type="evidence" value="ECO:0007669"/>
    <property type="project" value="TreeGrafter"/>
</dbReference>
<dbReference type="InterPro" id="IPR045886">
    <property type="entry name" value="ThiF/MoeB/HesA"/>
</dbReference>
<evidence type="ECO:0000313" key="3">
    <source>
        <dbReference type="Proteomes" id="UP000031516"/>
    </source>
</evidence>
<dbReference type="GO" id="GO:0031510">
    <property type="term" value="C:SUMO activating enzyme complex"/>
    <property type="evidence" value="ECO:0007669"/>
    <property type="project" value="TreeGrafter"/>
</dbReference>
<dbReference type="Proteomes" id="UP000031516">
    <property type="component" value="Unassembled WGS sequence"/>
</dbReference>
<dbReference type="Pfam" id="PF00899">
    <property type="entry name" value="ThiF"/>
    <property type="match status" value="1"/>
</dbReference>
<sequence length="342" mass="38222">MSDTGALSADEIALYDRQIRLWGMAAQANMRSASVLLVNLGAIGNEITKNIVLSGIGSLTILDSHVITEEDLGCQFFIGKEDVGLKRVEAASRHIEDMNPRVKLTVDTSDIHSKDKEFFSQFSLIVATDLMPAELNTLNTLTRELNLPIYVAGINGFSGYIFTDLIEFLATDEKLKSARPEELGKHSPNKDIVKLSERKDEEKNAVYQVITTKHSYKPLNELLRSAVLSNQLSRRQLKRLTPKVPLTLTLLQYGDYKDIEFEDYKRKYNLMCKQLGLLIEETKDETIADFLQQTAVDISPVAAIVGGAVAQDVINVLGKRQSPLNNFVVFDGITLDMWVLEL</sequence>
<dbReference type="GO" id="GO:0016925">
    <property type="term" value="P:protein sumoylation"/>
    <property type="evidence" value="ECO:0007669"/>
    <property type="project" value="TreeGrafter"/>
</dbReference>
<dbReference type="Gene3D" id="3.40.50.720">
    <property type="entry name" value="NAD(P)-binding Rossmann-like Domain"/>
    <property type="match status" value="1"/>
</dbReference>
<proteinExistence type="predicted"/>
<dbReference type="AlphaFoldDB" id="A0A0A8L5K3"/>
<evidence type="ECO:0000259" key="1">
    <source>
        <dbReference type="Pfam" id="PF00899"/>
    </source>
</evidence>
<dbReference type="EMBL" id="CCBQ010000037">
    <property type="protein sequence ID" value="CDO94310.1"/>
    <property type="molecule type" value="Genomic_DNA"/>
</dbReference>
<dbReference type="InterPro" id="IPR035985">
    <property type="entry name" value="Ubiquitin-activating_enz"/>
</dbReference>
<comment type="caution">
    <text evidence="2">The sequence shown here is derived from an EMBL/GenBank/DDBJ whole genome shotgun (WGS) entry which is preliminary data.</text>
</comment>
<name>A0A0A8L5K3_9SACH</name>
<dbReference type="SUPFAM" id="SSF69572">
    <property type="entry name" value="Activating enzymes of the ubiquitin-like proteins"/>
    <property type="match status" value="1"/>
</dbReference>
<keyword evidence="3" id="KW-1185">Reference proteome</keyword>
<dbReference type="OrthoDB" id="1708823at2759"/>
<evidence type="ECO:0000313" key="2">
    <source>
        <dbReference type="EMBL" id="CDO94310.1"/>
    </source>
</evidence>
<gene>
    <name evidence="2" type="ORF">KLDO_g2582</name>
</gene>
<dbReference type="PANTHER" id="PTHR10953">
    <property type="entry name" value="UBIQUITIN-ACTIVATING ENZYME E1"/>
    <property type="match status" value="1"/>
</dbReference>
<dbReference type="InterPro" id="IPR000594">
    <property type="entry name" value="ThiF_NAD_FAD-bd"/>
</dbReference>